<evidence type="ECO:0000313" key="6">
    <source>
        <dbReference type="Proteomes" id="UP000005289"/>
    </source>
</evidence>
<sequence>MDRLNLHLTRPEWQSTERTSLHMRGTAFFDNRRLPFAEVSTHLPNNTNDLEAWQEFLLSLNGFFALIYQSHSHVIAAVDRVRSVPLYFGQDGTEVYLSDDAEWIRQHVGDNEVDPVAREEFQLAGYVTGADTLFPKVKQLQPGEFLIATKTLNGLGLQARRYYRFLQTKTAHSDESAMRTALDRATEASIRRLVDYADDRQIVIPLSGGYDSRLIALMLKRIGYENVATFTYGMQGNREARYAKRVAEALDLPWQFVEYSRDKWRKAWITDERRKYQADASGWASLPHVQDWLAVRELNHLTSIAPDCVFVPGHGPMAILSHLGHFTAASRSSDVLDAVLKTKFNLAPTNTENQRLVRARVAALLQGCDEERLDAWALYSYFEWQERQSKFLANAVRVYEFHDYDWWLPLWDVAFVGFWESAPLSIRRNKKWYCDYVASRYSVFDPQATDLGNASKTPSGFWIAGLKRHAPKSYEHMRRKWYSILKGRPKSVLASDGRYDECEQRRLRARGFSSNGVAAYFFLRDVLGRSFA</sequence>
<comment type="pathway">
    <text evidence="1">Amino-acid biosynthesis; L-asparagine biosynthesis; L-asparagine from L-aspartate (L-Gln route): step 1/1.</text>
</comment>
<dbReference type="RefSeq" id="WP_006749159.1">
    <property type="nucleotide sequence ID" value="NZ_CP007029.1"/>
</dbReference>
<name>W0DSZ1_9GAMM</name>
<dbReference type="InterPro" id="IPR029055">
    <property type="entry name" value="Ntn_hydrolases_N"/>
</dbReference>
<comment type="catalytic activity">
    <reaction evidence="3">
        <text>L-aspartate + L-glutamine + ATP + H2O = L-asparagine + L-glutamate + AMP + diphosphate + H(+)</text>
        <dbReference type="Rhea" id="RHEA:12228"/>
        <dbReference type="ChEBI" id="CHEBI:15377"/>
        <dbReference type="ChEBI" id="CHEBI:15378"/>
        <dbReference type="ChEBI" id="CHEBI:29985"/>
        <dbReference type="ChEBI" id="CHEBI:29991"/>
        <dbReference type="ChEBI" id="CHEBI:30616"/>
        <dbReference type="ChEBI" id="CHEBI:33019"/>
        <dbReference type="ChEBI" id="CHEBI:58048"/>
        <dbReference type="ChEBI" id="CHEBI:58359"/>
        <dbReference type="ChEBI" id="CHEBI:456215"/>
        <dbReference type="EC" id="6.3.5.4"/>
    </reaction>
</comment>
<feature type="domain" description="Asparagine synthetase" evidence="4">
    <location>
        <begin position="187"/>
        <end position="263"/>
    </location>
</feature>
<keyword evidence="6" id="KW-1185">Reference proteome</keyword>
<dbReference type="InterPro" id="IPR014729">
    <property type="entry name" value="Rossmann-like_a/b/a_fold"/>
</dbReference>
<dbReference type="InterPro" id="IPR001962">
    <property type="entry name" value="Asn_synthase"/>
</dbReference>
<dbReference type="OrthoDB" id="4897717at2"/>
<dbReference type="Gene3D" id="3.60.20.10">
    <property type="entry name" value="Glutamine Phosphoribosylpyrophosphate, subunit 1, domain 1"/>
    <property type="match status" value="1"/>
</dbReference>
<dbReference type="SUPFAM" id="SSF52402">
    <property type="entry name" value="Adenine nucleotide alpha hydrolases-like"/>
    <property type="match status" value="1"/>
</dbReference>
<dbReference type="PANTHER" id="PTHR43284">
    <property type="entry name" value="ASPARAGINE SYNTHETASE (GLUTAMINE-HYDROLYZING)"/>
    <property type="match status" value="1"/>
</dbReference>
<protein>
    <recommendedName>
        <fullName evidence="2">asparagine synthase (glutamine-hydrolyzing)</fullName>
        <ecNumber evidence="2">6.3.5.4</ecNumber>
    </recommendedName>
</protein>
<dbReference type="EC" id="6.3.5.4" evidence="2"/>
<evidence type="ECO:0000259" key="4">
    <source>
        <dbReference type="Pfam" id="PF00733"/>
    </source>
</evidence>
<dbReference type="Proteomes" id="UP000005289">
    <property type="component" value="Chromosome"/>
</dbReference>
<dbReference type="Pfam" id="PF00733">
    <property type="entry name" value="Asn_synthase"/>
    <property type="match status" value="1"/>
</dbReference>
<dbReference type="InterPro" id="IPR051786">
    <property type="entry name" value="ASN_synthetase/amidase"/>
</dbReference>
<dbReference type="HOGENOM" id="CLU_034196_0_0_6"/>
<evidence type="ECO:0000313" key="5">
    <source>
        <dbReference type="EMBL" id="AHE99990.1"/>
    </source>
</evidence>
<dbReference type="GO" id="GO:0004066">
    <property type="term" value="F:asparagine synthase (glutamine-hydrolyzing) activity"/>
    <property type="evidence" value="ECO:0007669"/>
    <property type="project" value="UniProtKB-EC"/>
</dbReference>
<dbReference type="AlphaFoldDB" id="W0DSZ1"/>
<organism evidence="5 6">
    <name type="scientific">Thioalkalivibrio paradoxus ARh 1</name>
    <dbReference type="NCBI Taxonomy" id="713585"/>
    <lineage>
        <taxon>Bacteria</taxon>
        <taxon>Pseudomonadati</taxon>
        <taxon>Pseudomonadota</taxon>
        <taxon>Gammaproteobacteria</taxon>
        <taxon>Chromatiales</taxon>
        <taxon>Ectothiorhodospiraceae</taxon>
        <taxon>Thioalkalivibrio</taxon>
    </lineage>
</organism>
<dbReference type="SUPFAM" id="SSF56235">
    <property type="entry name" value="N-terminal nucleophile aminohydrolases (Ntn hydrolases)"/>
    <property type="match status" value="1"/>
</dbReference>
<reference evidence="5 6" key="1">
    <citation type="submission" date="2013-12" db="EMBL/GenBank/DDBJ databases">
        <authorList>
            <consortium name="DOE Joint Genome Institute"/>
            <person name="Muyzer G."/>
            <person name="Huntemann M."/>
            <person name="Han J."/>
            <person name="Chen A."/>
            <person name="Kyrpides N."/>
            <person name="Mavromatis K."/>
            <person name="Markowitz V."/>
            <person name="Palaniappan K."/>
            <person name="Ivanova N."/>
            <person name="Schaumberg A."/>
            <person name="Pati A."/>
            <person name="Liolios K."/>
            <person name="Nordberg H.P."/>
            <person name="Cantor M.N."/>
            <person name="Hua S.X."/>
            <person name="Woyke T."/>
        </authorList>
    </citation>
    <scope>NUCLEOTIDE SEQUENCE [LARGE SCALE GENOMIC DNA]</scope>
    <source>
        <strain evidence="5 6">ARh 1</strain>
    </source>
</reference>
<evidence type="ECO:0000256" key="2">
    <source>
        <dbReference type="ARBA" id="ARBA00012737"/>
    </source>
</evidence>
<dbReference type="KEGG" id="tti:THITH_05785"/>
<dbReference type="EMBL" id="CP007029">
    <property type="protein sequence ID" value="AHE99990.1"/>
    <property type="molecule type" value="Genomic_DNA"/>
</dbReference>
<proteinExistence type="predicted"/>
<evidence type="ECO:0000256" key="1">
    <source>
        <dbReference type="ARBA" id="ARBA00005187"/>
    </source>
</evidence>
<dbReference type="STRING" id="713585.THITH_05785"/>
<accession>W0DSZ1</accession>
<dbReference type="Gene3D" id="3.40.50.620">
    <property type="entry name" value="HUPs"/>
    <property type="match status" value="1"/>
</dbReference>
<dbReference type="PANTHER" id="PTHR43284:SF1">
    <property type="entry name" value="ASPARAGINE SYNTHETASE"/>
    <property type="match status" value="1"/>
</dbReference>
<gene>
    <name evidence="5" type="ORF">THITH_05785</name>
</gene>
<evidence type="ECO:0000256" key="3">
    <source>
        <dbReference type="ARBA" id="ARBA00048741"/>
    </source>
</evidence>
<dbReference type="GO" id="GO:0006529">
    <property type="term" value="P:asparagine biosynthetic process"/>
    <property type="evidence" value="ECO:0007669"/>
    <property type="project" value="InterPro"/>
</dbReference>